<feature type="region of interest" description="Disordered" evidence="1">
    <location>
        <begin position="1"/>
        <end position="22"/>
    </location>
</feature>
<accession>A0AAN6FXS9</accession>
<protein>
    <recommendedName>
        <fullName evidence="4">C2H2-type domain-containing protein</fullName>
    </recommendedName>
</protein>
<reference evidence="2" key="1">
    <citation type="submission" date="2021-12" db="EMBL/GenBank/DDBJ databases">
        <title>Black yeast isolated from Biological Soil Crust.</title>
        <authorList>
            <person name="Kurbessoian T."/>
        </authorList>
    </citation>
    <scope>NUCLEOTIDE SEQUENCE</scope>
    <source>
        <strain evidence="2">CCFEE 5208</strain>
    </source>
</reference>
<evidence type="ECO:0000313" key="2">
    <source>
        <dbReference type="EMBL" id="KAK0325398.1"/>
    </source>
</evidence>
<name>A0AAN6FXS9_9PEZI</name>
<feature type="region of interest" description="Disordered" evidence="1">
    <location>
        <begin position="566"/>
        <end position="605"/>
    </location>
</feature>
<comment type="caution">
    <text evidence="2">The sequence shown here is derived from an EMBL/GenBank/DDBJ whole genome shotgun (WGS) entry which is preliminary data.</text>
</comment>
<feature type="compositionally biased region" description="Acidic residues" evidence="1">
    <location>
        <begin position="592"/>
        <end position="602"/>
    </location>
</feature>
<dbReference type="EMBL" id="JASUXU010000007">
    <property type="protein sequence ID" value="KAK0325398.1"/>
    <property type="molecule type" value="Genomic_DNA"/>
</dbReference>
<evidence type="ECO:0000313" key="3">
    <source>
        <dbReference type="Proteomes" id="UP001168146"/>
    </source>
</evidence>
<organism evidence="2 3">
    <name type="scientific">Friedmanniomyces endolithicus</name>
    <dbReference type="NCBI Taxonomy" id="329885"/>
    <lineage>
        <taxon>Eukaryota</taxon>
        <taxon>Fungi</taxon>
        <taxon>Dikarya</taxon>
        <taxon>Ascomycota</taxon>
        <taxon>Pezizomycotina</taxon>
        <taxon>Dothideomycetes</taxon>
        <taxon>Dothideomycetidae</taxon>
        <taxon>Mycosphaerellales</taxon>
        <taxon>Teratosphaeriaceae</taxon>
        <taxon>Friedmanniomyces</taxon>
    </lineage>
</organism>
<gene>
    <name evidence="2" type="ORF">LTR82_003681</name>
</gene>
<evidence type="ECO:0000256" key="1">
    <source>
        <dbReference type="SAM" id="MobiDB-lite"/>
    </source>
</evidence>
<sequence>MASTTEPWDDAHDSDFGELPISALGTAAPSTSAATASATDPWEYARDSDFGELPINAVGITRPQAQVAVTEPWDNDDSSDTEFVAPVNPYASAGARSLQYIMREGPALRDASKKASKGLLPVHGAAGTAYLRSLWKNRWEAYYTLSLKKSINTMPTEADFERFILCLPDICSTEGPQISWSTAQTAVRYGLCAIRCRHEAFRQTTNGRGRVEDVFETLRQAGKLTREPKRDKQWVSARLISCLTRGLLVEAVQGGTTDWSWTIQQCLGLSLQSAMSSRAGDIAKSGRYGDDECLLFQDIKLKITVKALPTVGGPPVALLDRVDMHATFTLRHTKGYKRDGHNNHVVSLRGLDDDQPGSADALQLLVIHALRQGAIRGATSAEDVVGAVDPAGYVQWTFPGRPVLVNYFRLRPDYTKAASTIQLLSTLQKAAAASGIAEKLVTQDIRRGSALDASELRPGPSLTNAAAALNHSGNSAQKGITKAYVGHGRASTYAERLELPQDIMGLKPAAPQALHKVARIGGAENVHDSQVVTVARSNGLGSNRKSSAFTRAGQDEGLRLGDVRADHKRPALRQLSANKSNARGAVSGEGAGDNDGDDDGEFDVSNVDPALRDFAGFVGTFAYHDSDTANDDQMSAQTQRLSDVLQDLEYESDTLNISLDSTANSGTPPTAAELGIPMLIAPRSVFVSFMSSINTYVRYPTSTRAHDTAHLNGGSRDECTAFIFYCKNRSTACLYKATVKSDMTAHEKTCTPARAALMSMDTVVLECDFDQCDFIAKARDLKTANRKLREHNTRSHKVTLKCPTGGRPSCSDMFSIEGLRSHTAREHKLAPSPCPVGDCPTHRPRTMFTSREGLRKHLARLHPTLTLAERLKFVAVAIACKSDEVERK</sequence>
<evidence type="ECO:0008006" key="4">
    <source>
        <dbReference type="Google" id="ProtNLM"/>
    </source>
</evidence>
<dbReference type="AlphaFoldDB" id="A0AAN6FXS9"/>
<proteinExistence type="predicted"/>
<dbReference type="Proteomes" id="UP001168146">
    <property type="component" value="Unassembled WGS sequence"/>
</dbReference>